<reference evidence="5 6" key="1">
    <citation type="submission" date="2021-04" db="EMBL/GenBank/DDBJ databases">
        <authorList>
            <consortium name="Wellcome Sanger Institute Data Sharing"/>
        </authorList>
    </citation>
    <scope>NUCLEOTIDE SEQUENCE [LARGE SCALE GENOMIC DNA]</scope>
</reference>
<sequence length="150" mass="17219">SVLMLLCISDVTLQCKSPRDDQILLLRWSRPDLGSNEYVIYFRQNRLNEDYQHERFRGRVKLKDPNMKDGDFSVILKNVTVRDTGTYECSVGYGGNPELINTINLTVEPGELVCVCIMSDRSLKRKWILLCSSLITYLTPADSLLLLICR</sequence>
<dbReference type="InterPro" id="IPR036179">
    <property type="entry name" value="Ig-like_dom_sf"/>
</dbReference>
<dbReference type="AlphaFoldDB" id="A0AAQ6IIC5"/>
<dbReference type="Pfam" id="PF07686">
    <property type="entry name" value="V-set"/>
    <property type="match status" value="1"/>
</dbReference>
<dbReference type="PANTHER" id="PTHR24100:SF151">
    <property type="entry name" value="ICOS LIGAND"/>
    <property type="match status" value="1"/>
</dbReference>
<dbReference type="SUPFAM" id="SSF48726">
    <property type="entry name" value="Immunoglobulin"/>
    <property type="match status" value="1"/>
</dbReference>
<feature type="domain" description="Ig-like" evidence="4">
    <location>
        <begin position="1"/>
        <end position="106"/>
    </location>
</feature>
<reference evidence="5" key="2">
    <citation type="submission" date="2025-08" db="UniProtKB">
        <authorList>
            <consortium name="Ensembl"/>
        </authorList>
    </citation>
    <scope>IDENTIFICATION</scope>
</reference>
<proteinExistence type="predicted"/>
<evidence type="ECO:0000256" key="2">
    <source>
        <dbReference type="ARBA" id="ARBA00023136"/>
    </source>
</evidence>
<evidence type="ECO:0000259" key="4">
    <source>
        <dbReference type="PROSITE" id="PS50835"/>
    </source>
</evidence>
<dbReference type="PANTHER" id="PTHR24100">
    <property type="entry name" value="BUTYROPHILIN"/>
    <property type="match status" value="1"/>
</dbReference>
<organism evidence="5 6">
    <name type="scientific">Anabas testudineus</name>
    <name type="common">Climbing perch</name>
    <name type="synonym">Anthias testudineus</name>
    <dbReference type="NCBI Taxonomy" id="64144"/>
    <lineage>
        <taxon>Eukaryota</taxon>
        <taxon>Metazoa</taxon>
        <taxon>Chordata</taxon>
        <taxon>Craniata</taxon>
        <taxon>Vertebrata</taxon>
        <taxon>Euteleostomi</taxon>
        <taxon>Actinopterygii</taxon>
        <taxon>Neopterygii</taxon>
        <taxon>Teleostei</taxon>
        <taxon>Neoteleostei</taxon>
        <taxon>Acanthomorphata</taxon>
        <taxon>Anabantaria</taxon>
        <taxon>Anabantiformes</taxon>
        <taxon>Anabantoidei</taxon>
        <taxon>Anabantidae</taxon>
        <taxon>Anabas</taxon>
    </lineage>
</organism>
<dbReference type="InterPro" id="IPR007110">
    <property type="entry name" value="Ig-like_dom"/>
</dbReference>
<dbReference type="InterPro" id="IPR013106">
    <property type="entry name" value="Ig_V-set"/>
</dbReference>
<keyword evidence="3" id="KW-0393">Immunoglobulin domain</keyword>
<dbReference type="InterPro" id="IPR050504">
    <property type="entry name" value="IgSF_BTN/MOG"/>
</dbReference>
<dbReference type="GeneTree" id="ENSGT00940000177043"/>
<evidence type="ECO:0000313" key="6">
    <source>
        <dbReference type="Proteomes" id="UP000265040"/>
    </source>
</evidence>
<dbReference type="SMART" id="SM00406">
    <property type="entry name" value="IGv"/>
    <property type="match status" value="1"/>
</dbReference>
<keyword evidence="6" id="KW-1185">Reference proteome</keyword>
<evidence type="ECO:0000313" key="5">
    <source>
        <dbReference type="Ensembl" id="ENSATEP00000075069.1"/>
    </source>
</evidence>
<accession>A0AAQ6IIC5</accession>
<evidence type="ECO:0000256" key="1">
    <source>
        <dbReference type="ARBA" id="ARBA00004370"/>
    </source>
</evidence>
<name>A0AAQ6IIC5_ANATE</name>
<dbReference type="GO" id="GO:0005102">
    <property type="term" value="F:signaling receptor binding"/>
    <property type="evidence" value="ECO:0007669"/>
    <property type="project" value="TreeGrafter"/>
</dbReference>
<reference evidence="5" key="3">
    <citation type="submission" date="2025-09" db="UniProtKB">
        <authorList>
            <consortium name="Ensembl"/>
        </authorList>
    </citation>
    <scope>IDENTIFICATION</scope>
</reference>
<comment type="subcellular location">
    <subcellularLocation>
        <location evidence="1">Membrane</location>
    </subcellularLocation>
</comment>
<dbReference type="InterPro" id="IPR013783">
    <property type="entry name" value="Ig-like_fold"/>
</dbReference>
<protein>
    <recommendedName>
        <fullName evidence="4">Ig-like domain-containing protein</fullName>
    </recommendedName>
</protein>
<keyword evidence="2" id="KW-0472">Membrane</keyword>
<dbReference type="Gene3D" id="2.60.40.10">
    <property type="entry name" value="Immunoglobulins"/>
    <property type="match status" value="1"/>
</dbReference>
<dbReference type="GO" id="GO:0050852">
    <property type="term" value="P:T cell receptor signaling pathway"/>
    <property type="evidence" value="ECO:0007669"/>
    <property type="project" value="TreeGrafter"/>
</dbReference>
<dbReference type="Proteomes" id="UP000265040">
    <property type="component" value="Chromosome 18"/>
</dbReference>
<dbReference type="GO" id="GO:0009897">
    <property type="term" value="C:external side of plasma membrane"/>
    <property type="evidence" value="ECO:0007669"/>
    <property type="project" value="TreeGrafter"/>
</dbReference>
<dbReference type="PROSITE" id="PS50835">
    <property type="entry name" value="IG_LIKE"/>
    <property type="match status" value="1"/>
</dbReference>
<dbReference type="Ensembl" id="ENSATET00000079149.1">
    <property type="protein sequence ID" value="ENSATEP00000075069.1"/>
    <property type="gene ID" value="ENSATEG00000032834.1"/>
</dbReference>
<dbReference type="GO" id="GO:0001817">
    <property type="term" value="P:regulation of cytokine production"/>
    <property type="evidence" value="ECO:0007669"/>
    <property type="project" value="TreeGrafter"/>
</dbReference>
<evidence type="ECO:0000256" key="3">
    <source>
        <dbReference type="ARBA" id="ARBA00023319"/>
    </source>
</evidence>